<feature type="compositionally biased region" description="Low complexity" evidence="1">
    <location>
        <begin position="264"/>
        <end position="273"/>
    </location>
</feature>
<gene>
    <name evidence="2" type="ORF">PtA15_17A2</name>
</gene>
<keyword evidence="3" id="KW-1185">Reference proteome</keyword>
<feature type="compositionally biased region" description="Polar residues" evidence="1">
    <location>
        <begin position="715"/>
        <end position="730"/>
    </location>
</feature>
<accession>A0ABY7D544</accession>
<evidence type="ECO:0000313" key="2">
    <source>
        <dbReference type="EMBL" id="WAQ92521.1"/>
    </source>
</evidence>
<feature type="region of interest" description="Disordered" evidence="1">
    <location>
        <begin position="660"/>
        <end position="689"/>
    </location>
</feature>
<reference evidence="2" key="1">
    <citation type="submission" date="2022-10" db="EMBL/GenBank/DDBJ databases">
        <title>Puccinia triticina Genome sequencing and assembly.</title>
        <authorList>
            <person name="Li C."/>
        </authorList>
    </citation>
    <scope>NUCLEOTIDE SEQUENCE</scope>
    <source>
        <strain evidence="2">Pt15</strain>
    </source>
</reference>
<protein>
    <submittedName>
        <fullName evidence="2">Uncharacterized protein</fullName>
    </submittedName>
</protein>
<dbReference type="GeneID" id="77805185"/>
<feature type="region of interest" description="Disordered" evidence="1">
    <location>
        <begin position="422"/>
        <end position="447"/>
    </location>
</feature>
<organism evidence="2 3">
    <name type="scientific">Puccinia triticina</name>
    <dbReference type="NCBI Taxonomy" id="208348"/>
    <lineage>
        <taxon>Eukaryota</taxon>
        <taxon>Fungi</taxon>
        <taxon>Dikarya</taxon>
        <taxon>Basidiomycota</taxon>
        <taxon>Pucciniomycotina</taxon>
        <taxon>Pucciniomycetes</taxon>
        <taxon>Pucciniales</taxon>
        <taxon>Pucciniaceae</taxon>
        <taxon>Puccinia</taxon>
    </lineage>
</organism>
<dbReference type="RefSeq" id="XP_053028076.1">
    <property type="nucleotide sequence ID" value="XM_053164402.1"/>
</dbReference>
<dbReference type="PANTHER" id="PTHR48193">
    <property type="entry name" value="ZINC METALLOPROTEASE ZMPB-RELATED"/>
    <property type="match status" value="1"/>
</dbReference>
<feature type="region of interest" description="Disordered" evidence="1">
    <location>
        <begin position="705"/>
        <end position="801"/>
    </location>
</feature>
<name>A0ABY7D544_9BASI</name>
<evidence type="ECO:0000313" key="3">
    <source>
        <dbReference type="Proteomes" id="UP001164743"/>
    </source>
</evidence>
<feature type="compositionally biased region" description="Polar residues" evidence="1">
    <location>
        <begin position="425"/>
        <end position="446"/>
    </location>
</feature>
<dbReference type="PANTHER" id="PTHR48193:SF2">
    <property type="entry name" value="ZINC METALLOPROTEASE ZMPB"/>
    <property type="match status" value="1"/>
</dbReference>
<dbReference type="Proteomes" id="UP001164743">
    <property type="component" value="Chromosome 17A"/>
</dbReference>
<dbReference type="InterPro" id="IPR053094">
    <property type="entry name" value="Zinc_metalloprotease_ZmpB"/>
</dbReference>
<feature type="compositionally biased region" description="Basic and acidic residues" evidence="1">
    <location>
        <begin position="167"/>
        <end position="180"/>
    </location>
</feature>
<feature type="region of interest" description="Disordered" evidence="1">
    <location>
        <begin position="470"/>
        <end position="490"/>
    </location>
</feature>
<proteinExistence type="predicted"/>
<feature type="region of interest" description="Disordered" evidence="1">
    <location>
        <begin position="148"/>
        <end position="288"/>
    </location>
</feature>
<evidence type="ECO:0000256" key="1">
    <source>
        <dbReference type="SAM" id="MobiDB-lite"/>
    </source>
</evidence>
<feature type="compositionally biased region" description="Basic and acidic residues" evidence="1">
    <location>
        <begin position="789"/>
        <end position="801"/>
    </location>
</feature>
<sequence length="1084" mass="117695">MASKRAELAQSAAQCRAWVVSQTSFDRDITIKWRLGEIDRSTFTSPPRVYSINLPSAQLRWVSQNLSSIASYESVPSDSNCVISIKRLIFQLTQSNPSQLLAQIVSPRLDSIVLSLLKQIFPYHFDMTGSVFPPSDGFVLPGKRRSARLANASPARDQNKSTSPTARKAEAYRNTPRDDMQLNTNVAESSVPVKATSNAPTTKDVPMQDVDSAPAPSGVLPSNGRSDISEVPMQDVSDLPGIREGPAPPPASDDMGSTGGGSGRAASSFPASGEISLDTSTLTPKSGPGLMEQLGVGALTAAGIKFGRDMVGDLSADANVLLDFLQNEVEVPPQSALDSLPPGEDMDAEDVTKALERLDHYASLDPDQRAHWFASASQSASLSQSLSGSNPGSGPIHLTPLANHVPLARHVLGDGLPGTPADISSLVSDNSVSHNSGEGSSVSRAQSVPHARGPVNLFIPKAQLTVIRFHKPPNCPSSQPSPDASLSQVQSKNLGLPDLTPELSVDSMKALRAIWVKNRDGMVECNASLVASHLDDKVPEMFLKNEASVRVIDCFIKRLDEQVAGALEAGQNKVTIIEISDGSGDKDEVERVRPLYHRLRAKSVAPGATKRRRVASGQDTDGAGRPAPKRRTILPAALEGVPPRFAGENNATLAQIEAEKRRQEQLKNQRIVSEHNATPPVPYDDSAPAYEDPLARAKRIAARNHRRLPAARSSAAENQSDSAPQSSHSAPQGPEDDAARPGFDLEGQDPAGSVENSQEPATVPPKLPAATGKGKKKAAPRVTMAGMTKEQKAEHRRKKEVENAAKEYKEPPHAGVLLAQIWSYDEIHRSMEAHQVMMDKSKNTRWDIGPEIMGKATQGLSLVNTPDFRYCIIKASRLFQFDANNPFWHKSVVNFELIEKGFVSEEQGKAAAWKTLGAMVVREGTSFGYTADKSTQAALENATRKIHMLGESCLQQYQKFICLEESETNTPNAVQDSFHKAGLFIIGKLRCMESSTQSTAGHSNSKKGNGFMILQKRIWELLLCILLMQQSRFKFILEQYTRTHTRKDVVLELSSKMTEYDRGRSLFNHGDLDPATATENEMKE</sequence>
<dbReference type="EMBL" id="CP110437">
    <property type="protein sequence ID" value="WAQ92521.1"/>
    <property type="molecule type" value="Genomic_DNA"/>
</dbReference>
<feature type="region of interest" description="Disordered" evidence="1">
    <location>
        <begin position="602"/>
        <end position="633"/>
    </location>
</feature>
<feature type="compositionally biased region" description="Polar residues" evidence="1">
    <location>
        <begin position="476"/>
        <end position="490"/>
    </location>
</feature>